<evidence type="ECO:0000259" key="5">
    <source>
        <dbReference type="PROSITE" id="PS51099"/>
    </source>
</evidence>
<feature type="domain" description="PRD" evidence="6">
    <location>
        <begin position="312"/>
        <end position="419"/>
    </location>
</feature>
<dbReference type="Gene3D" id="1.10.1790.10">
    <property type="entry name" value="PRD domain"/>
    <property type="match status" value="2"/>
</dbReference>
<evidence type="ECO:0000256" key="4">
    <source>
        <dbReference type="ARBA" id="ARBA00023163"/>
    </source>
</evidence>
<protein>
    <submittedName>
        <fullName evidence="7">BglG family transcription antiterminator</fullName>
    </submittedName>
</protein>
<dbReference type="InterPro" id="IPR013011">
    <property type="entry name" value="PTS_EIIB_2"/>
</dbReference>
<reference evidence="8" key="1">
    <citation type="journal article" date="2019" name="Int. J. Syst. Evol. Microbiol.">
        <title>The Global Catalogue of Microorganisms (GCM) 10K type strain sequencing project: providing services to taxonomists for standard genome sequencing and annotation.</title>
        <authorList>
            <consortium name="The Broad Institute Genomics Platform"/>
            <consortium name="The Broad Institute Genome Sequencing Center for Infectious Disease"/>
            <person name="Wu L."/>
            <person name="Ma J."/>
        </authorList>
    </citation>
    <scope>NUCLEOTIDE SEQUENCE [LARGE SCALE GENOMIC DNA]</scope>
    <source>
        <strain evidence="8">S1</strain>
    </source>
</reference>
<keyword evidence="4" id="KW-0804">Transcription</keyword>
<dbReference type="EMBL" id="JBHTNU010000001">
    <property type="protein sequence ID" value="MFD1425530.1"/>
    <property type="molecule type" value="Genomic_DNA"/>
</dbReference>
<dbReference type="PANTHER" id="PTHR30185:SF18">
    <property type="entry name" value="TRANSCRIPTIONAL REGULATOR MTLR"/>
    <property type="match status" value="1"/>
</dbReference>
<evidence type="ECO:0000313" key="7">
    <source>
        <dbReference type="EMBL" id="MFD1425530.1"/>
    </source>
</evidence>
<dbReference type="Gene3D" id="1.10.10.10">
    <property type="entry name" value="Winged helix-like DNA-binding domain superfamily/Winged helix DNA-binding domain"/>
    <property type="match status" value="2"/>
</dbReference>
<feature type="domain" description="PTS EIIB type-2" evidence="5">
    <location>
        <begin position="422"/>
        <end position="511"/>
    </location>
</feature>
<keyword evidence="1" id="KW-0808">Transferase</keyword>
<dbReference type="SUPFAM" id="SSF46785">
    <property type="entry name" value="Winged helix' DNA-binding domain"/>
    <property type="match status" value="2"/>
</dbReference>
<dbReference type="PROSITE" id="PS51099">
    <property type="entry name" value="PTS_EIIB_TYPE_2"/>
    <property type="match status" value="1"/>
</dbReference>
<dbReference type="SUPFAM" id="SSF52794">
    <property type="entry name" value="PTS system IIB component-like"/>
    <property type="match status" value="1"/>
</dbReference>
<name>A0ABW4C496_9BACL</name>
<dbReference type="InterPro" id="IPR036388">
    <property type="entry name" value="WH-like_DNA-bd_sf"/>
</dbReference>
<dbReference type="InterPro" id="IPR036095">
    <property type="entry name" value="PTS_EIIB-like_sf"/>
</dbReference>
<dbReference type="InterPro" id="IPR050661">
    <property type="entry name" value="BglG_antiterminators"/>
</dbReference>
<proteinExistence type="predicted"/>
<dbReference type="Gene3D" id="3.40.50.2300">
    <property type="match status" value="1"/>
</dbReference>
<sequence length="623" mass="71286">MHLTSRSYQLICMILESRGPVRIKELARELQVSERTVKYDLESVRSWLQQHQVQLQSQPNKGIWIDKDIHDPNRLQNLLMNPERVDLLLHPQERMQQLLLVLLLRDDPIKIKDLAKKLNVSRNTVVTDLSMAESFLENWNVIVERSRSGIQLTATEINRRLVLENILQEILSGRYMFEIVQGIIQGNEVPLKVAWVMEKFRLSHQDIRSLFQAVKEMAEKSEKHAGMGFTDQAIIGTCIRLWIAIHRLRSHRSVLLEANEIVGLKKLQLFRVYEEILADLSKQLGVVEMTEHEVSFICWHGIRLIQPIGKNGTLSDFYSFTLELISQVSLQTHIEFRGDVHLKEHLLVHLTEKLSKYQPDVADPNPLISDIIRSDPDMFQAVKQACHEVFSKLGIHFADSDIGYIALHFLASLKRMQDKREFKALVVCGTGRGTSQFLKTILEHEIRHLQVIGCCSALGLENQLQSLNPDLLISVVQVKAKVPVVVVHSIPTPEDLDSIQKVITQLRSHPLRKKTSLSLPSPPSSMEEFTEEVICKGFELSREILSEMKEDLNEQRAEALTLHLMLMANRVACGSTYDVAGVEDSPLTVKPSTPLRTKLERILREKNFVLPESEINSILCYFM</sequence>
<dbReference type="InterPro" id="IPR013196">
    <property type="entry name" value="HTH_11"/>
</dbReference>
<keyword evidence="8" id="KW-1185">Reference proteome</keyword>
<evidence type="ECO:0000256" key="1">
    <source>
        <dbReference type="ARBA" id="ARBA00022679"/>
    </source>
</evidence>
<dbReference type="SUPFAM" id="SSF63520">
    <property type="entry name" value="PTS-regulatory domain, PRD"/>
    <property type="match status" value="2"/>
</dbReference>
<gene>
    <name evidence="7" type="ORF">ACFQ4Y_01105</name>
</gene>
<feature type="domain" description="PRD" evidence="6">
    <location>
        <begin position="205"/>
        <end position="311"/>
    </location>
</feature>
<keyword evidence="2" id="KW-0677">Repeat</keyword>
<dbReference type="Proteomes" id="UP001597282">
    <property type="component" value="Unassembled WGS sequence"/>
</dbReference>
<dbReference type="InterPro" id="IPR036634">
    <property type="entry name" value="PRD_sf"/>
</dbReference>
<keyword evidence="3" id="KW-0805">Transcription regulation</keyword>
<comment type="caution">
    <text evidence="7">The sequence shown here is derived from an EMBL/GenBank/DDBJ whole genome shotgun (WGS) entry which is preliminary data.</text>
</comment>
<dbReference type="RefSeq" id="WP_380162352.1">
    <property type="nucleotide sequence ID" value="NZ_JBHTNU010000001.1"/>
</dbReference>
<evidence type="ECO:0000256" key="3">
    <source>
        <dbReference type="ARBA" id="ARBA00023015"/>
    </source>
</evidence>
<accession>A0ABW4C496</accession>
<evidence type="ECO:0000313" key="8">
    <source>
        <dbReference type="Proteomes" id="UP001597282"/>
    </source>
</evidence>
<dbReference type="PROSITE" id="PS51372">
    <property type="entry name" value="PRD_2"/>
    <property type="match status" value="2"/>
</dbReference>
<dbReference type="InterPro" id="IPR011608">
    <property type="entry name" value="PRD"/>
</dbReference>
<evidence type="ECO:0000256" key="2">
    <source>
        <dbReference type="ARBA" id="ARBA00022737"/>
    </source>
</evidence>
<dbReference type="InterPro" id="IPR036390">
    <property type="entry name" value="WH_DNA-bd_sf"/>
</dbReference>
<evidence type="ECO:0000259" key="6">
    <source>
        <dbReference type="PROSITE" id="PS51372"/>
    </source>
</evidence>
<dbReference type="Pfam" id="PF08279">
    <property type="entry name" value="HTH_11"/>
    <property type="match status" value="2"/>
</dbReference>
<dbReference type="Pfam" id="PF00874">
    <property type="entry name" value="PRD"/>
    <property type="match status" value="1"/>
</dbReference>
<organism evidence="7 8">
    <name type="scientific">Kroppenstedtia sanguinis</name>
    <dbReference type="NCBI Taxonomy" id="1380684"/>
    <lineage>
        <taxon>Bacteria</taxon>
        <taxon>Bacillati</taxon>
        <taxon>Bacillota</taxon>
        <taxon>Bacilli</taxon>
        <taxon>Bacillales</taxon>
        <taxon>Thermoactinomycetaceae</taxon>
        <taxon>Kroppenstedtia</taxon>
    </lineage>
</organism>
<dbReference type="PANTHER" id="PTHR30185">
    <property type="entry name" value="CRYPTIC BETA-GLUCOSIDE BGL OPERON ANTITERMINATOR"/>
    <property type="match status" value="1"/>
</dbReference>